<evidence type="ECO:0000313" key="12">
    <source>
        <dbReference type="EMBL" id="CAF4346656.1"/>
    </source>
</evidence>
<dbReference type="GO" id="GO:0035556">
    <property type="term" value="P:intracellular signal transduction"/>
    <property type="evidence" value="ECO:0007669"/>
    <property type="project" value="InterPro"/>
</dbReference>
<evidence type="ECO:0000256" key="5">
    <source>
        <dbReference type="ARBA" id="ARBA00022741"/>
    </source>
</evidence>
<dbReference type="AlphaFoldDB" id="A0A8S2URV8"/>
<keyword evidence="3" id="KW-0812">Transmembrane</keyword>
<keyword evidence="9" id="KW-0141">cGMP biosynthesis</keyword>
<keyword evidence="4" id="KW-0732">Signal</keyword>
<dbReference type="PROSITE" id="PS50125">
    <property type="entry name" value="GUANYLATE_CYCLASE_2"/>
    <property type="match status" value="1"/>
</dbReference>
<dbReference type="Gene3D" id="3.30.70.1230">
    <property type="entry name" value="Nucleotide cyclase"/>
    <property type="match status" value="1"/>
</dbReference>
<evidence type="ECO:0000256" key="3">
    <source>
        <dbReference type="ARBA" id="ARBA00022692"/>
    </source>
</evidence>
<dbReference type="GO" id="GO:0001653">
    <property type="term" value="F:peptide receptor activity"/>
    <property type="evidence" value="ECO:0007669"/>
    <property type="project" value="TreeGrafter"/>
</dbReference>
<sequence length="99" mass="11318">SSFKVFCLTTNELQKEKRLTEKLLHQILPPTVAKQLVNGKKAPAEYYDCVTIYFSDIVGFTSITSHCSPNETCDMLNRLYSIFDSLLEKFDVYKVETIG</sequence>
<dbReference type="Gene3D" id="6.10.250.780">
    <property type="match status" value="1"/>
</dbReference>
<keyword evidence="5" id="KW-0547">Nucleotide-binding</keyword>
<feature type="domain" description="Guanylate cyclase" evidence="10">
    <location>
        <begin position="51"/>
        <end position="99"/>
    </location>
</feature>
<dbReference type="InterPro" id="IPR001054">
    <property type="entry name" value="A/G_cyclase"/>
</dbReference>
<proteinExistence type="predicted"/>
<dbReference type="InterPro" id="IPR029787">
    <property type="entry name" value="Nucleotide_cyclase"/>
</dbReference>
<evidence type="ECO:0000256" key="7">
    <source>
        <dbReference type="ARBA" id="ARBA00023136"/>
    </source>
</evidence>
<keyword evidence="7" id="KW-0472">Membrane</keyword>
<organism evidence="12 13">
    <name type="scientific">Didymodactylos carnosus</name>
    <dbReference type="NCBI Taxonomy" id="1234261"/>
    <lineage>
        <taxon>Eukaryota</taxon>
        <taxon>Metazoa</taxon>
        <taxon>Spiralia</taxon>
        <taxon>Gnathifera</taxon>
        <taxon>Rotifera</taxon>
        <taxon>Eurotatoria</taxon>
        <taxon>Bdelloidea</taxon>
        <taxon>Philodinida</taxon>
        <taxon>Philodinidae</taxon>
        <taxon>Didymodactylos</taxon>
    </lineage>
</organism>
<dbReference type="CDD" id="cd07302">
    <property type="entry name" value="CHD"/>
    <property type="match status" value="1"/>
</dbReference>
<dbReference type="GO" id="GO:0004016">
    <property type="term" value="F:adenylate cyclase activity"/>
    <property type="evidence" value="ECO:0007669"/>
    <property type="project" value="TreeGrafter"/>
</dbReference>
<comment type="caution">
    <text evidence="12">The sequence shown here is derived from an EMBL/GenBank/DDBJ whole genome shotgun (WGS) entry which is preliminary data.</text>
</comment>
<dbReference type="Proteomes" id="UP000677228">
    <property type="component" value="Unassembled WGS sequence"/>
</dbReference>
<keyword evidence="8" id="KW-0456">Lyase</keyword>
<name>A0A8S2URV8_9BILA</name>
<accession>A0A8S2URV8</accession>
<evidence type="ECO:0000256" key="1">
    <source>
        <dbReference type="ARBA" id="ARBA00004479"/>
    </source>
</evidence>
<dbReference type="InterPro" id="IPR011645">
    <property type="entry name" value="HNOB_dom_associated"/>
</dbReference>
<dbReference type="SMART" id="SM00044">
    <property type="entry name" value="CYCc"/>
    <property type="match status" value="1"/>
</dbReference>
<dbReference type="Pfam" id="PF07701">
    <property type="entry name" value="HNOBA"/>
    <property type="match status" value="1"/>
</dbReference>
<comment type="subcellular location">
    <subcellularLocation>
        <location evidence="1">Membrane</location>
        <topology evidence="1">Single-pass type I membrane protein</topology>
    </subcellularLocation>
</comment>
<evidence type="ECO:0000256" key="4">
    <source>
        <dbReference type="ARBA" id="ARBA00022729"/>
    </source>
</evidence>
<evidence type="ECO:0000313" key="11">
    <source>
        <dbReference type="EMBL" id="CAF1555730.1"/>
    </source>
</evidence>
<dbReference type="Proteomes" id="UP000682733">
    <property type="component" value="Unassembled WGS sequence"/>
</dbReference>
<dbReference type="InterPro" id="IPR050401">
    <property type="entry name" value="Cyclic_nucleotide_synthase"/>
</dbReference>
<evidence type="ECO:0000259" key="10">
    <source>
        <dbReference type="PROSITE" id="PS50125"/>
    </source>
</evidence>
<dbReference type="GO" id="GO:0005886">
    <property type="term" value="C:plasma membrane"/>
    <property type="evidence" value="ECO:0007669"/>
    <property type="project" value="TreeGrafter"/>
</dbReference>
<reference evidence="12" key="1">
    <citation type="submission" date="2021-02" db="EMBL/GenBank/DDBJ databases">
        <authorList>
            <person name="Nowell W R."/>
        </authorList>
    </citation>
    <scope>NUCLEOTIDE SEQUENCE</scope>
</reference>
<dbReference type="GO" id="GO:0000166">
    <property type="term" value="F:nucleotide binding"/>
    <property type="evidence" value="ECO:0007669"/>
    <property type="project" value="UniProtKB-KW"/>
</dbReference>
<feature type="non-terminal residue" evidence="12">
    <location>
        <position position="1"/>
    </location>
</feature>
<dbReference type="PANTHER" id="PTHR11920">
    <property type="entry name" value="GUANYLYL CYCLASE"/>
    <property type="match status" value="1"/>
</dbReference>
<dbReference type="EMBL" id="CAJOBA010063639">
    <property type="protein sequence ID" value="CAF4346656.1"/>
    <property type="molecule type" value="Genomic_DNA"/>
</dbReference>
<evidence type="ECO:0000256" key="9">
    <source>
        <dbReference type="ARBA" id="ARBA00023293"/>
    </source>
</evidence>
<gene>
    <name evidence="11" type="ORF">OVA965_LOCUS39537</name>
    <name evidence="12" type="ORF">TMI583_LOCUS40858</name>
</gene>
<evidence type="ECO:0000256" key="2">
    <source>
        <dbReference type="ARBA" id="ARBA00012202"/>
    </source>
</evidence>
<dbReference type="Pfam" id="PF00211">
    <property type="entry name" value="Guanylate_cyc"/>
    <property type="match status" value="1"/>
</dbReference>
<dbReference type="EMBL" id="CAJNOK010041106">
    <property type="protein sequence ID" value="CAF1555730.1"/>
    <property type="molecule type" value="Genomic_DNA"/>
</dbReference>
<dbReference type="EC" id="4.6.1.2" evidence="2"/>
<evidence type="ECO:0000256" key="8">
    <source>
        <dbReference type="ARBA" id="ARBA00023239"/>
    </source>
</evidence>
<keyword evidence="6" id="KW-1133">Transmembrane helix</keyword>
<evidence type="ECO:0000313" key="13">
    <source>
        <dbReference type="Proteomes" id="UP000682733"/>
    </source>
</evidence>
<dbReference type="GO" id="GO:0007168">
    <property type="term" value="P:receptor guanylyl cyclase signaling pathway"/>
    <property type="evidence" value="ECO:0007669"/>
    <property type="project" value="TreeGrafter"/>
</dbReference>
<dbReference type="PANTHER" id="PTHR11920:SF501">
    <property type="entry name" value="GUANYLATE CYCLASE 32E"/>
    <property type="match status" value="1"/>
</dbReference>
<protein>
    <recommendedName>
        <fullName evidence="2">guanylate cyclase</fullName>
        <ecNumber evidence="2">4.6.1.2</ecNumber>
    </recommendedName>
</protein>
<dbReference type="GO" id="GO:0004383">
    <property type="term" value="F:guanylate cyclase activity"/>
    <property type="evidence" value="ECO:0007669"/>
    <property type="project" value="UniProtKB-EC"/>
</dbReference>
<dbReference type="SUPFAM" id="SSF55073">
    <property type="entry name" value="Nucleotide cyclase"/>
    <property type="match status" value="1"/>
</dbReference>
<evidence type="ECO:0000256" key="6">
    <source>
        <dbReference type="ARBA" id="ARBA00022989"/>
    </source>
</evidence>